<evidence type="ECO:0000259" key="2">
    <source>
        <dbReference type="Pfam" id="PF07638"/>
    </source>
</evidence>
<dbReference type="InterPro" id="IPR053812">
    <property type="entry name" value="HTH_Sigma70_ECF-like"/>
</dbReference>
<evidence type="ECO:0000256" key="1">
    <source>
        <dbReference type="SAM" id="MobiDB-lite"/>
    </source>
</evidence>
<reference evidence="3" key="1">
    <citation type="submission" date="2021-03" db="EMBL/GenBank/DDBJ databases">
        <authorList>
            <person name="Wang G."/>
        </authorList>
    </citation>
    <scope>NUCLEOTIDE SEQUENCE</scope>
    <source>
        <strain evidence="3">KCTC 12899</strain>
    </source>
</reference>
<sequence length="200" mass="22792">MASADDPAARRSPPAQSQSEPHDLDEWFVLVYNDLRCSARFYLQQRGADLSLQPTALVHEVYEILHGETGLVFESRLHFFRCARLMMRRFIVHYARRKLAQKRGGGLTHHTLDESRRLGSAAWSPEQLLCLADALETLRACDPRRCRIAELRFYLGLTHDEIALVLGCSARSVRREWQTAQLWLARELRGVAAPAVGRLA</sequence>
<dbReference type="EMBL" id="JAFREP010000035">
    <property type="protein sequence ID" value="MBO1322423.1"/>
    <property type="molecule type" value="Genomic_DNA"/>
</dbReference>
<feature type="domain" description="RNA polymerase sigma-70 ECF-like HTH" evidence="2">
    <location>
        <begin position="25"/>
        <end position="189"/>
    </location>
</feature>
<comment type="caution">
    <text evidence="3">The sequence shown here is derived from an EMBL/GenBank/DDBJ whole genome shotgun (WGS) entry which is preliminary data.</text>
</comment>
<dbReference type="Gene3D" id="1.10.10.10">
    <property type="entry name" value="Winged helix-like DNA-binding domain superfamily/Winged helix DNA-binding domain"/>
    <property type="match status" value="1"/>
</dbReference>
<keyword evidence="4" id="KW-1185">Reference proteome</keyword>
<dbReference type="InterPro" id="IPR036388">
    <property type="entry name" value="WH-like_DNA-bd_sf"/>
</dbReference>
<evidence type="ECO:0000313" key="3">
    <source>
        <dbReference type="EMBL" id="MBO1322423.1"/>
    </source>
</evidence>
<dbReference type="RefSeq" id="WP_207862396.1">
    <property type="nucleotide sequence ID" value="NZ_JAFREP010000035.1"/>
</dbReference>
<dbReference type="InterPro" id="IPR011517">
    <property type="entry name" value="RNA_pol_sigma70_ECF-like"/>
</dbReference>
<evidence type="ECO:0000313" key="4">
    <source>
        <dbReference type="Proteomes" id="UP000664417"/>
    </source>
</evidence>
<proteinExistence type="predicted"/>
<dbReference type="Pfam" id="PF07638">
    <property type="entry name" value="Sigma70_ECF"/>
    <property type="match status" value="1"/>
</dbReference>
<dbReference type="Proteomes" id="UP000664417">
    <property type="component" value="Unassembled WGS sequence"/>
</dbReference>
<protein>
    <recommendedName>
        <fullName evidence="2">RNA polymerase sigma-70 ECF-like HTH domain-containing protein</fullName>
    </recommendedName>
</protein>
<organism evidence="3 4">
    <name type="scientific">Acanthopleuribacter pedis</name>
    <dbReference type="NCBI Taxonomy" id="442870"/>
    <lineage>
        <taxon>Bacteria</taxon>
        <taxon>Pseudomonadati</taxon>
        <taxon>Acidobacteriota</taxon>
        <taxon>Holophagae</taxon>
        <taxon>Acanthopleuribacterales</taxon>
        <taxon>Acanthopleuribacteraceae</taxon>
        <taxon>Acanthopleuribacter</taxon>
    </lineage>
</organism>
<feature type="region of interest" description="Disordered" evidence="1">
    <location>
        <begin position="1"/>
        <end position="20"/>
    </location>
</feature>
<dbReference type="SUPFAM" id="SSF88659">
    <property type="entry name" value="Sigma3 and sigma4 domains of RNA polymerase sigma factors"/>
    <property type="match status" value="1"/>
</dbReference>
<gene>
    <name evidence="3" type="ORF">J3U88_28375</name>
</gene>
<accession>A0A8J7U7E4</accession>
<dbReference type="InterPro" id="IPR013324">
    <property type="entry name" value="RNA_pol_sigma_r3/r4-like"/>
</dbReference>
<feature type="compositionally biased region" description="Low complexity" evidence="1">
    <location>
        <begin position="1"/>
        <end position="19"/>
    </location>
</feature>
<name>A0A8J7U7E4_9BACT</name>
<dbReference type="NCBIfam" id="TIGR02999">
    <property type="entry name" value="Sig-70_X6"/>
    <property type="match status" value="1"/>
</dbReference>
<dbReference type="AlphaFoldDB" id="A0A8J7U7E4"/>